<protein>
    <submittedName>
        <fullName evidence="1">Uncharacterized protein</fullName>
    </submittedName>
</protein>
<sequence>MTLLWEVITSPGVWTALPAVTLSGTMLRALKSLSPSPPE</sequence>
<evidence type="ECO:0000313" key="1">
    <source>
        <dbReference type="EMBL" id="JAH65360.1"/>
    </source>
</evidence>
<organism evidence="1">
    <name type="scientific">Anguilla anguilla</name>
    <name type="common">European freshwater eel</name>
    <name type="synonym">Muraena anguilla</name>
    <dbReference type="NCBI Taxonomy" id="7936"/>
    <lineage>
        <taxon>Eukaryota</taxon>
        <taxon>Metazoa</taxon>
        <taxon>Chordata</taxon>
        <taxon>Craniata</taxon>
        <taxon>Vertebrata</taxon>
        <taxon>Euteleostomi</taxon>
        <taxon>Actinopterygii</taxon>
        <taxon>Neopterygii</taxon>
        <taxon>Teleostei</taxon>
        <taxon>Anguilliformes</taxon>
        <taxon>Anguillidae</taxon>
        <taxon>Anguilla</taxon>
    </lineage>
</organism>
<name>A0A0E9UJB8_ANGAN</name>
<dbReference type="AlphaFoldDB" id="A0A0E9UJB8"/>
<proteinExistence type="predicted"/>
<reference evidence="1" key="1">
    <citation type="submission" date="2014-11" db="EMBL/GenBank/DDBJ databases">
        <authorList>
            <person name="Amaro Gonzalez C."/>
        </authorList>
    </citation>
    <scope>NUCLEOTIDE SEQUENCE</scope>
</reference>
<dbReference type="EMBL" id="GBXM01043217">
    <property type="protein sequence ID" value="JAH65360.1"/>
    <property type="molecule type" value="Transcribed_RNA"/>
</dbReference>
<accession>A0A0E9UJB8</accession>
<reference evidence="1" key="2">
    <citation type="journal article" date="2015" name="Fish Shellfish Immunol.">
        <title>Early steps in the European eel (Anguilla anguilla)-Vibrio vulnificus interaction in the gills: Role of the RtxA13 toxin.</title>
        <authorList>
            <person name="Callol A."/>
            <person name="Pajuelo D."/>
            <person name="Ebbesson L."/>
            <person name="Teles M."/>
            <person name="MacKenzie S."/>
            <person name="Amaro C."/>
        </authorList>
    </citation>
    <scope>NUCLEOTIDE SEQUENCE</scope>
</reference>